<gene>
    <name evidence="4" type="ORF">OHC33_011278</name>
</gene>
<dbReference type="PROSITE" id="PS50157">
    <property type="entry name" value="ZINC_FINGER_C2H2_2"/>
    <property type="match status" value="1"/>
</dbReference>
<evidence type="ECO:0000313" key="4">
    <source>
        <dbReference type="EMBL" id="KAK5947705.1"/>
    </source>
</evidence>
<reference evidence="4 5" key="1">
    <citation type="submission" date="2022-12" db="EMBL/GenBank/DDBJ databases">
        <title>Genomic features and morphological characterization of a novel Knufia sp. strain isolated from spacecraft assembly facility.</title>
        <authorList>
            <person name="Teixeira M."/>
            <person name="Chander A.M."/>
            <person name="Stajich J.E."/>
            <person name="Venkateswaran K."/>
        </authorList>
    </citation>
    <scope>NUCLEOTIDE SEQUENCE [LARGE SCALE GENOMIC DNA]</scope>
    <source>
        <strain evidence="4 5">FJI-L2-BK-P2</strain>
    </source>
</reference>
<evidence type="ECO:0000256" key="2">
    <source>
        <dbReference type="SAM" id="MobiDB-lite"/>
    </source>
</evidence>
<dbReference type="InterPro" id="IPR036236">
    <property type="entry name" value="Znf_C2H2_sf"/>
</dbReference>
<dbReference type="SMART" id="SM00355">
    <property type="entry name" value="ZnF_C2H2"/>
    <property type="match status" value="3"/>
</dbReference>
<dbReference type="InterPro" id="IPR013087">
    <property type="entry name" value="Znf_C2H2_type"/>
</dbReference>
<dbReference type="EMBL" id="JAKLMC020000092">
    <property type="protein sequence ID" value="KAK5947705.1"/>
    <property type="molecule type" value="Genomic_DNA"/>
</dbReference>
<keyword evidence="1" id="KW-0863">Zinc-finger</keyword>
<protein>
    <recommendedName>
        <fullName evidence="3">C2H2-type domain-containing protein</fullName>
    </recommendedName>
</protein>
<feature type="region of interest" description="Disordered" evidence="2">
    <location>
        <begin position="302"/>
        <end position="338"/>
    </location>
</feature>
<evidence type="ECO:0000256" key="1">
    <source>
        <dbReference type="PROSITE-ProRule" id="PRU00042"/>
    </source>
</evidence>
<feature type="domain" description="C2H2-type" evidence="3">
    <location>
        <begin position="177"/>
        <end position="205"/>
    </location>
</feature>
<evidence type="ECO:0000313" key="5">
    <source>
        <dbReference type="Proteomes" id="UP001316803"/>
    </source>
</evidence>
<proteinExistence type="predicted"/>
<evidence type="ECO:0000259" key="3">
    <source>
        <dbReference type="PROSITE" id="PS50157"/>
    </source>
</evidence>
<feature type="region of interest" description="Disordered" evidence="2">
    <location>
        <begin position="151"/>
        <end position="170"/>
    </location>
</feature>
<dbReference type="Proteomes" id="UP001316803">
    <property type="component" value="Unassembled WGS sequence"/>
</dbReference>
<keyword evidence="1" id="KW-0862">Zinc</keyword>
<organism evidence="4 5">
    <name type="scientific">Knufia fluminis</name>
    <dbReference type="NCBI Taxonomy" id="191047"/>
    <lineage>
        <taxon>Eukaryota</taxon>
        <taxon>Fungi</taxon>
        <taxon>Dikarya</taxon>
        <taxon>Ascomycota</taxon>
        <taxon>Pezizomycotina</taxon>
        <taxon>Eurotiomycetes</taxon>
        <taxon>Chaetothyriomycetidae</taxon>
        <taxon>Chaetothyriales</taxon>
        <taxon>Trichomeriaceae</taxon>
        <taxon>Knufia</taxon>
    </lineage>
</organism>
<sequence>MAIPGARIEDVPPALQKEIAFIVRHKSKRPFVQPVYISTLHGENLLAQQNHSLSTHAYDKHLLRKIGKSHSPGHSKPDSGVQPSKLSIQTRGPNLQTRSIQESSSWDKYTTSLSSAVSSANRFSWREQSMDPWTPVSESTFYGIDPELTTKPRTGWTHSPESDSEEQLSAHENEKQYICTYCNNRFKNKNVAERHQNSLHLRKQSWSCATISTYQAAFHPAAVSNSRNLAVAICGFCGEEFSDRPPNWEERIEHLTNVHKFGECNATKNFYRADHFRQHLKHSHAGKSGKWTNILENKCQREEALSEPASLSPTASEHSQSGRLANPSDASPSGVETIDEVWVVS</sequence>
<feature type="compositionally biased region" description="Polar residues" evidence="2">
    <location>
        <begin position="309"/>
        <end position="331"/>
    </location>
</feature>
<keyword evidence="1" id="KW-0479">Metal-binding</keyword>
<feature type="compositionally biased region" description="Polar residues" evidence="2">
    <location>
        <begin position="81"/>
        <end position="103"/>
    </location>
</feature>
<comment type="caution">
    <text evidence="4">The sequence shown here is derived from an EMBL/GenBank/DDBJ whole genome shotgun (WGS) entry which is preliminary data.</text>
</comment>
<accession>A0AAN8I2Y8</accession>
<dbReference type="AlphaFoldDB" id="A0AAN8I2Y8"/>
<keyword evidence="5" id="KW-1185">Reference proteome</keyword>
<feature type="region of interest" description="Disordered" evidence="2">
    <location>
        <begin position="67"/>
        <end position="103"/>
    </location>
</feature>
<dbReference type="SUPFAM" id="SSF57667">
    <property type="entry name" value="beta-beta-alpha zinc fingers"/>
    <property type="match status" value="1"/>
</dbReference>
<dbReference type="GO" id="GO:0008270">
    <property type="term" value="F:zinc ion binding"/>
    <property type="evidence" value="ECO:0007669"/>
    <property type="project" value="UniProtKB-KW"/>
</dbReference>
<dbReference type="PROSITE" id="PS00028">
    <property type="entry name" value="ZINC_FINGER_C2H2_1"/>
    <property type="match status" value="1"/>
</dbReference>
<name>A0AAN8I2Y8_9EURO</name>